<feature type="compositionally biased region" description="Basic and acidic residues" evidence="1">
    <location>
        <begin position="394"/>
        <end position="403"/>
    </location>
</feature>
<feature type="compositionally biased region" description="Low complexity" evidence="1">
    <location>
        <begin position="314"/>
        <end position="323"/>
    </location>
</feature>
<accession>A0A0W8D2W9</accession>
<evidence type="ECO:0000259" key="2">
    <source>
        <dbReference type="PROSITE" id="PS50106"/>
    </source>
</evidence>
<dbReference type="InterPro" id="IPR001478">
    <property type="entry name" value="PDZ"/>
</dbReference>
<dbReference type="EMBL" id="LNFO01001529">
    <property type="protein sequence ID" value="KUF90730.1"/>
    <property type="molecule type" value="Genomic_DNA"/>
</dbReference>
<name>A0A0W8D2W9_PHYNI</name>
<dbReference type="Proteomes" id="UP000052943">
    <property type="component" value="Unassembled WGS sequence"/>
</dbReference>
<feature type="compositionally biased region" description="Polar residues" evidence="1">
    <location>
        <begin position="197"/>
        <end position="220"/>
    </location>
</feature>
<feature type="compositionally biased region" description="Low complexity" evidence="1">
    <location>
        <begin position="63"/>
        <end position="73"/>
    </location>
</feature>
<feature type="region of interest" description="Disordered" evidence="1">
    <location>
        <begin position="299"/>
        <end position="323"/>
    </location>
</feature>
<feature type="compositionally biased region" description="Low complexity" evidence="1">
    <location>
        <begin position="373"/>
        <end position="388"/>
    </location>
</feature>
<evidence type="ECO:0000313" key="3">
    <source>
        <dbReference type="EMBL" id="KUF90730.1"/>
    </source>
</evidence>
<reference evidence="3 4" key="1">
    <citation type="submission" date="2015-11" db="EMBL/GenBank/DDBJ databases">
        <title>Genomes and virulence difference between two physiological races of Phytophthora nicotianae.</title>
        <authorList>
            <person name="Liu H."/>
            <person name="Ma X."/>
            <person name="Yu H."/>
            <person name="Fang D."/>
            <person name="Li Y."/>
            <person name="Wang X."/>
            <person name="Wang W."/>
            <person name="Dong Y."/>
            <person name="Xiao B."/>
        </authorList>
    </citation>
    <scope>NUCLEOTIDE SEQUENCE [LARGE SCALE GENOMIC DNA]</scope>
    <source>
        <strain evidence="4">race 0</strain>
    </source>
</reference>
<gene>
    <name evidence="3" type="ORF">AM587_10016321</name>
</gene>
<dbReference type="OrthoDB" id="166643at2759"/>
<sequence length="429" mass="46338">MENVTVTDAADDGTPAMELARNLPTLVAQLKALREDMERKSKLYDALLHAADGCEPKVDRRAASSSSLDQSQSGMRGSIFTPFANSQLDPRASQMTLEDLSALDAALDDTHYSNTLYTVMWVSGECGISLRNFSRKDNKVGAQIAVLQHADGVTTGISNCRLGDQLVSINDERVDHLKFREIVEKLKTTRRPISLGFRTNQNVQTSPKAASSPTGSFSSTNGASRSSNFFSRGSSRSKKPSPSTADRHSVSGGSYSNTNAFFDDDESSDIVHETIDHPGYGDLTNAPLSISRSISADAVTRSSTGDGLAMVDRSTTTSLQSSTSTLSEDVEMWCREQEEMHSDIIVLLTETVMRCEKLQQENLDQLQNLMQLSVSSPRPSDRSSVASSYVGTERTSKPDHQDVLDVDAVAPAALASPTATSPKATSPRA</sequence>
<protein>
    <recommendedName>
        <fullName evidence="2">PDZ domain-containing protein</fullName>
    </recommendedName>
</protein>
<dbReference type="InterPro" id="IPR036034">
    <property type="entry name" value="PDZ_sf"/>
</dbReference>
<proteinExistence type="predicted"/>
<comment type="caution">
    <text evidence="3">The sequence shown here is derived from an EMBL/GenBank/DDBJ whole genome shotgun (WGS) entry which is preliminary data.</text>
</comment>
<feature type="region of interest" description="Disordered" evidence="1">
    <location>
        <begin position="373"/>
        <end position="429"/>
    </location>
</feature>
<evidence type="ECO:0000313" key="4">
    <source>
        <dbReference type="Proteomes" id="UP000052943"/>
    </source>
</evidence>
<feature type="compositionally biased region" description="Low complexity" evidence="1">
    <location>
        <begin position="406"/>
        <end position="429"/>
    </location>
</feature>
<organism evidence="3 4">
    <name type="scientific">Phytophthora nicotianae</name>
    <name type="common">Potato buckeye rot agent</name>
    <name type="synonym">Phytophthora parasitica</name>
    <dbReference type="NCBI Taxonomy" id="4792"/>
    <lineage>
        <taxon>Eukaryota</taxon>
        <taxon>Sar</taxon>
        <taxon>Stramenopiles</taxon>
        <taxon>Oomycota</taxon>
        <taxon>Peronosporomycetes</taxon>
        <taxon>Peronosporales</taxon>
        <taxon>Peronosporaceae</taxon>
        <taxon>Phytophthora</taxon>
    </lineage>
</organism>
<evidence type="ECO:0000256" key="1">
    <source>
        <dbReference type="SAM" id="MobiDB-lite"/>
    </source>
</evidence>
<dbReference type="SUPFAM" id="SSF50156">
    <property type="entry name" value="PDZ domain-like"/>
    <property type="match status" value="1"/>
</dbReference>
<dbReference type="AlphaFoldDB" id="A0A0W8D2W9"/>
<feature type="region of interest" description="Disordered" evidence="1">
    <location>
        <begin position="58"/>
        <end position="80"/>
    </location>
</feature>
<feature type="domain" description="PDZ" evidence="2">
    <location>
        <begin position="123"/>
        <end position="201"/>
    </location>
</feature>
<dbReference type="PROSITE" id="PS50106">
    <property type="entry name" value="PDZ"/>
    <property type="match status" value="1"/>
</dbReference>
<feature type="region of interest" description="Disordered" evidence="1">
    <location>
        <begin position="197"/>
        <end position="258"/>
    </location>
</feature>
<feature type="compositionally biased region" description="Low complexity" evidence="1">
    <location>
        <begin position="221"/>
        <end position="234"/>
    </location>
</feature>